<dbReference type="Pfam" id="PF04404">
    <property type="entry name" value="ERF"/>
    <property type="match status" value="1"/>
</dbReference>
<name>A0A6J5S6N4_9CAUD</name>
<gene>
    <name evidence="1" type="ORF">UFOVP1384_28</name>
</gene>
<organism evidence="1">
    <name type="scientific">uncultured Caudovirales phage</name>
    <dbReference type="NCBI Taxonomy" id="2100421"/>
    <lineage>
        <taxon>Viruses</taxon>
        <taxon>Duplodnaviria</taxon>
        <taxon>Heunggongvirae</taxon>
        <taxon>Uroviricota</taxon>
        <taxon>Caudoviricetes</taxon>
        <taxon>Peduoviridae</taxon>
        <taxon>Maltschvirus</taxon>
        <taxon>Maltschvirus maltsch</taxon>
    </lineage>
</organism>
<accession>A0A6J5S6N4</accession>
<proteinExistence type="predicted"/>
<sequence>MSNLIKIQSELKAPKNQTNAFGKYKYRSCEDILEAVKPLLAKYNCQLVISDAIKEAAGVIYCESRIVFTDGLENLTVTACAGIEPNRKGMDIAQSFGASSSYARKYALNGLFLIDDTKDADATNDHNKVKEESKPFMTDEKMLNLMARYNDGEKDIFEKAKIHLILRDKDLLTIKALK</sequence>
<dbReference type="EMBL" id="LR797341">
    <property type="protein sequence ID" value="CAB4204121.1"/>
    <property type="molecule type" value="Genomic_DNA"/>
</dbReference>
<protein>
    <submittedName>
        <fullName evidence="1">Essential recombination function protein</fullName>
    </submittedName>
</protein>
<reference evidence="1" key="1">
    <citation type="submission" date="2020-05" db="EMBL/GenBank/DDBJ databases">
        <authorList>
            <person name="Chiriac C."/>
            <person name="Salcher M."/>
            <person name="Ghai R."/>
            <person name="Kavagutti S V."/>
        </authorList>
    </citation>
    <scope>NUCLEOTIDE SEQUENCE</scope>
</reference>
<dbReference type="InterPro" id="IPR007499">
    <property type="entry name" value="ERF_bacteria_virus"/>
</dbReference>
<evidence type="ECO:0000313" key="1">
    <source>
        <dbReference type="EMBL" id="CAB4204121.1"/>
    </source>
</evidence>